<dbReference type="EMBL" id="CP001940">
    <property type="protein sequence ID" value="ADH87212.1"/>
    <property type="molecule type" value="Genomic_DNA"/>
</dbReference>
<keyword evidence="2" id="KW-1185">Reference proteome</keyword>
<evidence type="ECO:0000313" key="1">
    <source>
        <dbReference type="EMBL" id="ADH87212.1"/>
    </source>
</evidence>
<organism evidence="1 2">
    <name type="scientific">Desulfurivibrio alkaliphilus (strain DSM 19089 / UNIQEM U267 / AHT2)</name>
    <dbReference type="NCBI Taxonomy" id="589865"/>
    <lineage>
        <taxon>Bacteria</taxon>
        <taxon>Pseudomonadati</taxon>
        <taxon>Thermodesulfobacteriota</taxon>
        <taxon>Desulfobulbia</taxon>
        <taxon>Desulfobulbales</taxon>
        <taxon>Desulfobulbaceae</taxon>
        <taxon>Desulfurivibrio</taxon>
    </lineage>
</organism>
<gene>
    <name evidence="1" type="ordered locus">DaAHT2_2548</name>
</gene>
<dbReference type="eggNOG" id="ENOG50335S2">
    <property type="taxonomic scope" value="Bacteria"/>
</dbReference>
<evidence type="ECO:0000313" key="2">
    <source>
        <dbReference type="Proteomes" id="UP000001508"/>
    </source>
</evidence>
<sequence length="81" mass="9279">MDNPRPTLPLEQICFGLDRPTDEASLAALIQRFSRPELLAALIPRLSDREIAAVLDFLTAMMQKHLNDEEYHRLFTSDNQP</sequence>
<dbReference type="STRING" id="589865.DaAHT2_2548"/>
<accession>D6Z0V2</accession>
<evidence type="ECO:0008006" key="3">
    <source>
        <dbReference type="Google" id="ProtNLM"/>
    </source>
</evidence>
<dbReference type="KEGG" id="dak:DaAHT2_2548"/>
<dbReference type="OrthoDB" id="5432565at2"/>
<protein>
    <recommendedName>
        <fullName evidence="3">Cytoplasmic protein</fullName>
    </recommendedName>
</protein>
<dbReference type="HOGENOM" id="CLU_189783_0_0_7"/>
<dbReference type="Proteomes" id="UP000001508">
    <property type="component" value="Chromosome"/>
</dbReference>
<reference evidence="2" key="1">
    <citation type="submission" date="2010-02" db="EMBL/GenBank/DDBJ databases">
        <title>Complete sequence of Desulfurivibrio alkaliphilus AHT2.</title>
        <authorList>
            <consortium name="US DOE Joint Genome Institute"/>
            <person name="Pitluck S."/>
            <person name="Chertkov O."/>
            <person name="Detter J.C."/>
            <person name="Han C."/>
            <person name="Tapia R."/>
            <person name="Larimer F."/>
            <person name="Land M."/>
            <person name="Hauser L."/>
            <person name="Kyrpides N."/>
            <person name="Mikhailova N."/>
            <person name="Sorokin D.Y."/>
            <person name="Muyzer G."/>
            <person name="Woyke T."/>
        </authorList>
    </citation>
    <scope>NUCLEOTIDE SEQUENCE [LARGE SCALE GENOMIC DNA]</scope>
    <source>
        <strain evidence="2">DSM 19089 / UNIQEM U267 / AHT2</strain>
    </source>
</reference>
<name>D6Z0V2_DESAT</name>
<dbReference type="InParanoid" id="D6Z0V2"/>
<dbReference type="AlphaFoldDB" id="D6Z0V2"/>
<dbReference type="RefSeq" id="WP_013164722.1">
    <property type="nucleotide sequence ID" value="NC_014216.1"/>
</dbReference>
<proteinExistence type="predicted"/>